<keyword evidence="3" id="KW-1185">Reference proteome</keyword>
<protein>
    <submittedName>
        <fullName evidence="2">Uncharacterized protein</fullName>
    </submittedName>
</protein>
<reference evidence="2 3" key="1">
    <citation type="submission" date="2017-02" db="EMBL/GenBank/DDBJ databases">
        <authorList>
            <person name="Peterson S.W."/>
        </authorList>
    </citation>
    <scope>NUCLEOTIDE SEQUENCE [LARGE SCALE GENOMIC DNA]</scope>
    <source>
        <strain evidence="2 3">DSM 15102</strain>
    </source>
</reference>
<sequence length="284" mass="32572">MGEKIDATKEFLTENVLSVIIEYGKEMAKTQAKDVITDSSLELAATAGIDMAGSMIPGVGNAISSYRLQKRINNLSVVLAELEKRMKEIKSNFENQTEENKNTLDAILEMVIEKAANTNQNEKIKYMIHGFTTLTAIQNVSYDVTYLYYDILDRMTILDIAVLKLSYSSWNPIDSDRKTFTDIMSEFGIDYEQYNSIRNNLERMGLLENQYDNVLEKDLESLVTNVNNLNKVIISMQEALKNPKKKMTSLRKNSTVKLKAKDRLRISTFDREFIRFFIADNHEL</sequence>
<organism evidence="2 3">
    <name type="scientific">Garciella nitratireducens DSM 15102</name>
    <dbReference type="NCBI Taxonomy" id="1121911"/>
    <lineage>
        <taxon>Bacteria</taxon>
        <taxon>Bacillati</taxon>
        <taxon>Bacillota</taxon>
        <taxon>Clostridia</taxon>
        <taxon>Eubacteriales</taxon>
        <taxon>Eubacteriaceae</taxon>
        <taxon>Garciella</taxon>
    </lineage>
</organism>
<proteinExistence type="predicted"/>
<dbReference type="RefSeq" id="WP_087677820.1">
    <property type="nucleotide sequence ID" value="NZ_FUWV01000001.1"/>
</dbReference>
<evidence type="ECO:0000256" key="1">
    <source>
        <dbReference type="SAM" id="Coils"/>
    </source>
</evidence>
<keyword evidence="1" id="KW-0175">Coiled coil</keyword>
<dbReference type="AlphaFoldDB" id="A0A1T4K6Y1"/>
<dbReference type="EMBL" id="FUWV01000001">
    <property type="protein sequence ID" value="SJZ38171.1"/>
    <property type="molecule type" value="Genomic_DNA"/>
</dbReference>
<feature type="coiled-coil region" evidence="1">
    <location>
        <begin position="72"/>
        <end position="106"/>
    </location>
</feature>
<dbReference type="OrthoDB" id="2453979at2"/>
<evidence type="ECO:0000313" key="3">
    <source>
        <dbReference type="Proteomes" id="UP000196365"/>
    </source>
</evidence>
<evidence type="ECO:0000313" key="2">
    <source>
        <dbReference type="EMBL" id="SJZ38171.1"/>
    </source>
</evidence>
<gene>
    <name evidence="2" type="ORF">SAMN02745973_00383</name>
</gene>
<name>A0A1T4K6Y1_9FIRM</name>
<accession>A0A1T4K6Y1</accession>
<dbReference type="Proteomes" id="UP000196365">
    <property type="component" value="Unassembled WGS sequence"/>
</dbReference>